<dbReference type="PANTHER" id="PTHR13789:SF306">
    <property type="entry name" value="HYDROXYLASE, PUTATIVE-RELATED"/>
    <property type="match status" value="1"/>
</dbReference>
<dbReference type="GO" id="GO:0071949">
    <property type="term" value="F:FAD binding"/>
    <property type="evidence" value="ECO:0007669"/>
    <property type="project" value="InterPro"/>
</dbReference>
<dbReference type="AlphaFoldDB" id="A0A2H3JMR4"/>
<keyword evidence="2" id="KW-0285">Flavoprotein</keyword>
<keyword evidence="3" id="KW-0274">FAD</keyword>
<feature type="domain" description="FAD-binding" evidence="6">
    <location>
        <begin position="11"/>
        <end position="177"/>
    </location>
</feature>
<evidence type="ECO:0000256" key="5">
    <source>
        <dbReference type="ARBA" id="ARBA00023033"/>
    </source>
</evidence>
<dbReference type="STRING" id="742152.A0A2H3JMR4"/>
<keyword evidence="5" id="KW-0503">Monooxygenase</keyword>
<name>A0A2H3JMR4_WOLCO</name>
<proteinExistence type="inferred from homology"/>
<dbReference type="EMBL" id="KB468146">
    <property type="protein sequence ID" value="PCH43482.1"/>
    <property type="molecule type" value="Genomic_DNA"/>
</dbReference>
<feature type="non-terminal residue" evidence="7">
    <location>
        <position position="1"/>
    </location>
</feature>
<evidence type="ECO:0000256" key="4">
    <source>
        <dbReference type="ARBA" id="ARBA00023002"/>
    </source>
</evidence>
<dbReference type="InterPro" id="IPR050493">
    <property type="entry name" value="FAD-dep_Monooxygenase_BioMet"/>
</dbReference>
<evidence type="ECO:0000313" key="8">
    <source>
        <dbReference type="Proteomes" id="UP000218811"/>
    </source>
</evidence>
<gene>
    <name evidence="7" type="ORF">WOLCODRAFT_75034</name>
</gene>
<dbReference type="PRINTS" id="PR00420">
    <property type="entry name" value="RNGMNOXGNASE"/>
</dbReference>
<comment type="similarity">
    <text evidence="1">Belongs to the paxM FAD-dependent monooxygenase family.</text>
</comment>
<protein>
    <submittedName>
        <fullName evidence="7">FAD/NAD(P)-binding domain-containing protein</fullName>
    </submittedName>
</protein>
<keyword evidence="4" id="KW-0560">Oxidoreductase</keyword>
<evidence type="ECO:0000259" key="6">
    <source>
        <dbReference type="Pfam" id="PF01494"/>
    </source>
</evidence>
<dbReference type="PANTHER" id="PTHR13789">
    <property type="entry name" value="MONOOXYGENASE"/>
    <property type="match status" value="1"/>
</dbReference>
<dbReference type="InterPro" id="IPR036188">
    <property type="entry name" value="FAD/NAD-bd_sf"/>
</dbReference>
<accession>A0A2H3JMR4</accession>
<dbReference type="InterPro" id="IPR002938">
    <property type="entry name" value="FAD-bd"/>
</dbReference>
<dbReference type="OMA" id="DSADDWW"/>
<dbReference type="Pfam" id="PF01494">
    <property type="entry name" value="FAD_binding_3"/>
    <property type="match status" value="1"/>
</dbReference>
<keyword evidence="8" id="KW-1185">Reference proteome</keyword>
<evidence type="ECO:0000256" key="3">
    <source>
        <dbReference type="ARBA" id="ARBA00022827"/>
    </source>
</evidence>
<organism evidence="7 8">
    <name type="scientific">Wolfiporia cocos (strain MD-104)</name>
    <name type="common">Brown rot fungus</name>
    <dbReference type="NCBI Taxonomy" id="742152"/>
    <lineage>
        <taxon>Eukaryota</taxon>
        <taxon>Fungi</taxon>
        <taxon>Dikarya</taxon>
        <taxon>Basidiomycota</taxon>
        <taxon>Agaricomycotina</taxon>
        <taxon>Agaricomycetes</taxon>
        <taxon>Polyporales</taxon>
        <taxon>Phaeolaceae</taxon>
        <taxon>Wolfiporia</taxon>
    </lineage>
</organism>
<evidence type="ECO:0000313" key="7">
    <source>
        <dbReference type="EMBL" id="PCH43482.1"/>
    </source>
</evidence>
<dbReference type="Gene3D" id="3.50.50.60">
    <property type="entry name" value="FAD/NAD(P)-binding domain"/>
    <property type="match status" value="1"/>
</dbReference>
<evidence type="ECO:0000256" key="2">
    <source>
        <dbReference type="ARBA" id="ARBA00022630"/>
    </source>
</evidence>
<dbReference type="SUPFAM" id="SSF51905">
    <property type="entry name" value="FAD/NAD(P)-binding domain"/>
    <property type="match status" value="1"/>
</dbReference>
<reference evidence="7 8" key="1">
    <citation type="journal article" date="2012" name="Science">
        <title>The Paleozoic origin of enzymatic lignin decomposition reconstructed from 31 fungal genomes.</title>
        <authorList>
            <person name="Floudas D."/>
            <person name="Binder M."/>
            <person name="Riley R."/>
            <person name="Barry K."/>
            <person name="Blanchette R.A."/>
            <person name="Henrissat B."/>
            <person name="Martinez A.T."/>
            <person name="Otillar R."/>
            <person name="Spatafora J.W."/>
            <person name="Yadav J.S."/>
            <person name="Aerts A."/>
            <person name="Benoit I."/>
            <person name="Boyd A."/>
            <person name="Carlson A."/>
            <person name="Copeland A."/>
            <person name="Coutinho P.M."/>
            <person name="de Vries R.P."/>
            <person name="Ferreira P."/>
            <person name="Findley K."/>
            <person name="Foster B."/>
            <person name="Gaskell J."/>
            <person name="Glotzer D."/>
            <person name="Gorecki P."/>
            <person name="Heitman J."/>
            <person name="Hesse C."/>
            <person name="Hori C."/>
            <person name="Igarashi K."/>
            <person name="Jurgens J.A."/>
            <person name="Kallen N."/>
            <person name="Kersten P."/>
            <person name="Kohler A."/>
            <person name="Kuees U."/>
            <person name="Kumar T.K.A."/>
            <person name="Kuo A."/>
            <person name="LaButti K."/>
            <person name="Larrondo L.F."/>
            <person name="Lindquist E."/>
            <person name="Ling A."/>
            <person name="Lombard V."/>
            <person name="Lucas S."/>
            <person name="Lundell T."/>
            <person name="Martin R."/>
            <person name="McLaughlin D.J."/>
            <person name="Morgenstern I."/>
            <person name="Morin E."/>
            <person name="Murat C."/>
            <person name="Nagy L.G."/>
            <person name="Nolan M."/>
            <person name="Ohm R.A."/>
            <person name="Patyshakuliyeva A."/>
            <person name="Rokas A."/>
            <person name="Ruiz-Duenas F.J."/>
            <person name="Sabat G."/>
            <person name="Salamov A."/>
            <person name="Samejima M."/>
            <person name="Schmutz J."/>
            <person name="Slot J.C."/>
            <person name="St John F."/>
            <person name="Stenlid J."/>
            <person name="Sun H."/>
            <person name="Sun S."/>
            <person name="Syed K."/>
            <person name="Tsang A."/>
            <person name="Wiebenga A."/>
            <person name="Young D."/>
            <person name="Pisabarro A."/>
            <person name="Eastwood D.C."/>
            <person name="Martin F."/>
            <person name="Cullen D."/>
            <person name="Grigoriev I.V."/>
            <person name="Hibbett D.S."/>
        </authorList>
    </citation>
    <scope>NUCLEOTIDE SEQUENCE [LARGE SCALE GENOMIC DNA]</scope>
    <source>
        <strain evidence="7 8">MD-104</strain>
    </source>
</reference>
<evidence type="ECO:0000256" key="1">
    <source>
        <dbReference type="ARBA" id="ARBA00007992"/>
    </source>
</evidence>
<dbReference type="GO" id="GO:0004497">
    <property type="term" value="F:monooxygenase activity"/>
    <property type="evidence" value="ECO:0007669"/>
    <property type="project" value="UniProtKB-KW"/>
</dbReference>
<dbReference type="Proteomes" id="UP000218811">
    <property type="component" value="Unassembled WGS sequence"/>
</dbReference>
<dbReference type="OrthoDB" id="420606at2759"/>
<sequence>QGVPDFLPIDFIVIGGGIAGLTASISLSRVGHRVTLLEQKWDFDETQLAGGCRIAPNITRILSRWGLNDELRAITSVGHFVQFVDFVTGECAAKGEWVDDFRIESDGEFLLAHYADFRRLLYDTAVRYGTTVRANARVVKISVTPEHSTVVLECGETLSADVLIGADGSHSISRATILGRKTPIVRKHLNMYNATISIHDMAAEPTLAPLLADKIGIVLSWFGNGCGAIGFQTMRDEYHVQIYLPEDPRTAQLPFPISAVERDTLIASLGKCEPRIKRLAELAQWVLALPVVDIPHLEDPLHDDGPLLVIGEAAHPFPVGSIYTIGLAACDGMMLGRLFSHLRRRRQIPGFLDALAEMRRKRVAQVYEIQLSNPAAMSVPPGVDMEYTDALRAAQGMGDSLAEALTQDVHFCVLQAIREVFAYDPEDEAEDWWVQWGLVHERALAIEDEQPGE</sequence>